<gene>
    <name evidence="2" type="ORF">AC579_9687</name>
</gene>
<organism evidence="2 3">
    <name type="scientific">Pseudocercospora musae</name>
    <dbReference type="NCBI Taxonomy" id="113226"/>
    <lineage>
        <taxon>Eukaryota</taxon>
        <taxon>Fungi</taxon>
        <taxon>Dikarya</taxon>
        <taxon>Ascomycota</taxon>
        <taxon>Pezizomycotina</taxon>
        <taxon>Dothideomycetes</taxon>
        <taxon>Dothideomycetidae</taxon>
        <taxon>Mycosphaerellales</taxon>
        <taxon>Mycosphaerellaceae</taxon>
        <taxon>Pseudocercospora</taxon>
    </lineage>
</organism>
<dbReference type="EMBL" id="LFZO01001076">
    <property type="protein sequence ID" value="KXS93853.1"/>
    <property type="molecule type" value="Genomic_DNA"/>
</dbReference>
<dbReference type="AlphaFoldDB" id="A0A139GUI4"/>
<sequence>MNRQSLDEEEQEEEEEEASSFLSAHALSRSHQTTPSSGSKAALGRPPSPPLHLLAFRLCTTIWSKLLLHFPAPDLRHDKKAHSQRDDLGYVVESELLLLVHSCALKVASCELATTP</sequence>
<protein>
    <submittedName>
        <fullName evidence="2">Uncharacterized protein</fullName>
    </submittedName>
</protein>
<proteinExistence type="predicted"/>
<feature type="region of interest" description="Disordered" evidence="1">
    <location>
        <begin position="1"/>
        <end position="46"/>
    </location>
</feature>
<name>A0A139GUI4_9PEZI</name>
<evidence type="ECO:0000256" key="1">
    <source>
        <dbReference type="SAM" id="MobiDB-lite"/>
    </source>
</evidence>
<reference evidence="2 3" key="1">
    <citation type="submission" date="2015-07" db="EMBL/GenBank/DDBJ databases">
        <title>Comparative genomics of the Sigatoka disease complex on banana suggests a link between parallel evolutionary changes in Pseudocercospora fijiensis and Pseudocercospora eumusae and increased virulence on the banana host.</title>
        <authorList>
            <person name="Chang T.-C."/>
            <person name="Salvucci A."/>
            <person name="Crous P.W."/>
            <person name="Stergiopoulos I."/>
        </authorList>
    </citation>
    <scope>NUCLEOTIDE SEQUENCE [LARGE SCALE GENOMIC DNA]</scope>
    <source>
        <strain evidence="2 3">CBS 116634</strain>
    </source>
</reference>
<keyword evidence="3" id="KW-1185">Reference proteome</keyword>
<accession>A0A139GUI4</accession>
<dbReference type="Proteomes" id="UP000073492">
    <property type="component" value="Unassembled WGS sequence"/>
</dbReference>
<evidence type="ECO:0000313" key="2">
    <source>
        <dbReference type="EMBL" id="KXS93853.1"/>
    </source>
</evidence>
<feature type="compositionally biased region" description="Polar residues" evidence="1">
    <location>
        <begin position="29"/>
        <end position="39"/>
    </location>
</feature>
<feature type="compositionally biased region" description="Acidic residues" evidence="1">
    <location>
        <begin position="7"/>
        <end position="18"/>
    </location>
</feature>
<evidence type="ECO:0000313" key="3">
    <source>
        <dbReference type="Proteomes" id="UP000073492"/>
    </source>
</evidence>
<comment type="caution">
    <text evidence="2">The sequence shown here is derived from an EMBL/GenBank/DDBJ whole genome shotgun (WGS) entry which is preliminary data.</text>
</comment>